<dbReference type="InterPro" id="IPR036983">
    <property type="entry name" value="AIM24_sf"/>
</dbReference>
<gene>
    <name evidence="1" type="ORF">ACFP56_03860</name>
</gene>
<evidence type="ECO:0000313" key="1">
    <source>
        <dbReference type="EMBL" id="MFC6331746.1"/>
    </source>
</evidence>
<accession>A0ABW1UZX5</accession>
<dbReference type="Gene3D" id="3.60.160.10">
    <property type="entry name" value="Mitochondrial biogenesis AIM24"/>
    <property type="match status" value="1"/>
</dbReference>
<dbReference type="Pfam" id="PF01987">
    <property type="entry name" value="AIM24"/>
    <property type="match status" value="1"/>
</dbReference>
<reference evidence="2" key="1">
    <citation type="journal article" date="2019" name="Int. J. Syst. Evol. Microbiol.">
        <title>The Global Catalogue of Microorganisms (GCM) 10K type strain sequencing project: providing services to taxonomists for standard genome sequencing and annotation.</title>
        <authorList>
            <consortium name="The Broad Institute Genomics Platform"/>
            <consortium name="The Broad Institute Genome Sequencing Center for Infectious Disease"/>
            <person name="Wu L."/>
            <person name="Ma J."/>
        </authorList>
    </citation>
    <scope>NUCLEOTIDE SEQUENCE [LARGE SCALE GENOMIC DNA]</scope>
    <source>
        <strain evidence="2">PCU 280</strain>
    </source>
</reference>
<sequence>MAQTGTNAGSTAAMNISAPPPIGHVRIQLEAEETLHVLHAKAIMAYQGSPLGREDKLMGLGGVYRKKKWIRSRLQGPASFMLGLPAGFSLETLDIPEDSNLLFDFRHVVFFTEGIHYQSKILKLKTAWITKELIRIKFSGPGKLGVISVGDIATMQLDPVTPLFVDTSALVAYPEDASIRLAVYGNSLASQHMNVQWELRGTGPVLVQTGSRDRQLENKLTDEGWFKRLLRELLPFGSVYIK</sequence>
<keyword evidence="2" id="KW-1185">Reference proteome</keyword>
<proteinExistence type="predicted"/>
<dbReference type="InterPro" id="IPR016031">
    <property type="entry name" value="Trp_RNA-bd_attenuator-like_dom"/>
</dbReference>
<name>A0ABW1UZX5_9BACL</name>
<protein>
    <submittedName>
        <fullName evidence="1">AIM24 family protein</fullName>
    </submittedName>
</protein>
<dbReference type="EMBL" id="JBHSTE010000001">
    <property type="protein sequence ID" value="MFC6331746.1"/>
    <property type="molecule type" value="Genomic_DNA"/>
</dbReference>
<dbReference type="Proteomes" id="UP001596233">
    <property type="component" value="Unassembled WGS sequence"/>
</dbReference>
<dbReference type="RefSeq" id="WP_379231299.1">
    <property type="nucleotide sequence ID" value="NZ_JBHSTE010000001.1"/>
</dbReference>
<comment type="caution">
    <text evidence="1">The sequence shown here is derived from an EMBL/GenBank/DDBJ whole genome shotgun (WGS) entry which is preliminary data.</text>
</comment>
<dbReference type="SUPFAM" id="SSF51219">
    <property type="entry name" value="TRAP-like"/>
    <property type="match status" value="1"/>
</dbReference>
<dbReference type="InterPro" id="IPR002838">
    <property type="entry name" value="AIM24"/>
</dbReference>
<organism evidence="1 2">
    <name type="scientific">Paenibacillus septentrionalis</name>
    <dbReference type="NCBI Taxonomy" id="429342"/>
    <lineage>
        <taxon>Bacteria</taxon>
        <taxon>Bacillati</taxon>
        <taxon>Bacillota</taxon>
        <taxon>Bacilli</taxon>
        <taxon>Bacillales</taxon>
        <taxon>Paenibacillaceae</taxon>
        <taxon>Paenibacillus</taxon>
    </lineage>
</organism>
<evidence type="ECO:0000313" key="2">
    <source>
        <dbReference type="Proteomes" id="UP001596233"/>
    </source>
</evidence>